<sequence>MSAVVRFQHAQVTHAGAVREANEDNILARPPCFVVADGIGGAAAGAMASALVTEEFSLLPLQRRISPADVERALVHAHQRIIRLQPVHGGRQSGATVCGAVAVDDGDGPRWVLFNVGDTRIYRVAPQTTELQQVTVDHSRVQELLDAGAITPEQAEHHPERHVVTRAVGAKSFRPDLWNVPVVAGERLLLCSDGLLTSVPYDRIRQVATERSPQQAVDELLRLALEAKAQDNVSIVVVDVESLDDSAAR</sequence>
<name>A0A4R7JB07_9ACTN</name>
<evidence type="ECO:0000313" key="2">
    <source>
        <dbReference type="EMBL" id="TDT34554.1"/>
    </source>
</evidence>
<gene>
    <name evidence="2" type="ORF">CLV29_2226</name>
</gene>
<dbReference type="PROSITE" id="PS51746">
    <property type="entry name" value="PPM_2"/>
    <property type="match status" value="1"/>
</dbReference>
<dbReference type="InterPro" id="IPR036457">
    <property type="entry name" value="PPM-type-like_dom_sf"/>
</dbReference>
<comment type="caution">
    <text evidence="2">The sequence shown here is derived from an EMBL/GenBank/DDBJ whole genome shotgun (WGS) entry which is preliminary data.</text>
</comment>
<dbReference type="Gene3D" id="3.60.40.10">
    <property type="entry name" value="PPM-type phosphatase domain"/>
    <property type="match status" value="1"/>
</dbReference>
<dbReference type="SMART" id="SM00331">
    <property type="entry name" value="PP2C_SIG"/>
    <property type="match status" value="1"/>
</dbReference>
<dbReference type="AlphaFoldDB" id="A0A4R7JB07"/>
<proteinExistence type="predicted"/>
<dbReference type="SUPFAM" id="SSF81606">
    <property type="entry name" value="PP2C-like"/>
    <property type="match status" value="1"/>
</dbReference>
<evidence type="ECO:0000259" key="1">
    <source>
        <dbReference type="PROSITE" id="PS51746"/>
    </source>
</evidence>
<dbReference type="Pfam" id="PF13672">
    <property type="entry name" value="PP2C_2"/>
    <property type="match status" value="1"/>
</dbReference>
<dbReference type="InterPro" id="IPR001932">
    <property type="entry name" value="PPM-type_phosphatase-like_dom"/>
</dbReference>
<dbReference type="EMBL" id="SOAW01000001">
    <property type="protein sequence ID" value="TDT34554.1"/>
    <property type="molecule type" value="Genomic_DNA"/>
</dbReference>
<evidence type="ECO:0000313" key="3">
    <source>
        <dbReference type="Proteomes" id="UP000295371"/>
    </source>
</evidence>
<dbReference type="InterPro" id="IPR015655">
    <property type="entry name" value="PP2C"/>
</dbReference>
<protein>
    <submittedName>
        <fullName evidence="2">Protein phosphatase</fullName>
    </submittedName>
</protein>
<dbReference type="GO" id="GO:0004722">
    <property type="term" value="F:protein serine/threonine phosphatase activity"/>
    <property type="evidence" value="ECO:0007669"/>
    <property type="project" value="InterPro"/>
</dbReference>
<dbReference type="PANTHER" id="PTHR47992">
    <property type="entry name" value="PROTEIN PHOSPHATASE"/>
    <property type="match status" value="1"/>
</dbReference>
<dbReference type="SMART" id="SM00332">
    <property type="entry name" value="PP2Cc"/>
    <property type="match status" value="1"/>
</dbReference>
<organism evidence="2 3">
    <name type="scientific">Naumannella halotolerans</name>
    <dbReference type="NCBI Taxonomy" id="993414"/>
    <lineage>
        <taxon>Bacteria</taxon>
        <taxon>Bacillati</taxon>
        <taxon>Actinomycetota</taxon>
        <taxon>Actinomycetes</taxon>
        <taxon>Propionibacteriales</taxon>
        <taxon>Propionibacteriaceae</taxon>
        <taxon>Naumannella</taxon>
    </lineage>
</organism>
<reference evidence="2 3" key="1">
    <citation type="submission" date="2019-03" db="EMBL/GenBank/DDBJ databases">
        <title>Genomic Encyclopedia of Archaeal and Bacterial Type Strains, Phase II (KMG-II): from individual species to whole genera.</title>
        <authorList>
            <person name="Goeker M."/>
        </authorList>
    </citation>
    <scope>NUCLEOTIDE SEQUENCE [LARGE SCALE GENOMIC DNA]</scope>
    <source>
        <strain evidence="2 3">DSM 24323</strain>
    </source>
</reference>
<dbReference type="CDD" id="cd00143">
    <property type="entry name" value="PP2Cc"/>
    <property type="match status" value="1"/>
</dbReference>
<dbReference type="Proteomes" id="UP000295371">
    <property type="component" value="Unassembled WGS sequence"/>
</dbReference>
<keyword evidence="3" id="KW-1185">Reference proteome</keyword>
<feature type="domain" description="PPM-type phosphatase" evidence="1">
    <location>
        <begin position="9"/>
        <end position="240"/>
    </location>
</feature>
<accession>A0A4R7JB07</accession>